<keyword evidence="3" id="KW-0547">Nucleotide-binding</keyword>
<dbReference type="CDD" id="cd03225">
    <property type="entry name" value="ABC_cobalt_CbiO_domain1"/>
    <property type="match status" value="2"/>
</dbReference>
<proteinExistence type="inferred from homology"/>
<evidence type="ECO:0000256" key="3">
    <source>
        <dbReference type="ARBA" id="ARBA00022741"/>
    </source>
</evidence>
<name>A0A0A7I897_9BIFI</name>
<dbReference type="InterPro" id="IPR027417">
    <property type="entry name" value="P-loop_NTPase"/>
</dbReference>
<dbReference type="InterPro" id="IPR017871">
    <property type="entry name" value="ABC_transporter-like_CS"/>
</dbReference>
<evidence type="ECO:0000256" key="1">
    <source>
        <dbReference type="ARBA" id="ARBA00005417"/>
    </source>
</evidence>
<dbReference type="GO" id="GO:0016887">
    <property type="term" value="F:ATP hydrolysis activity"/>
    <property type="evidence" value="ECO:0007669"/>
    <property type="project" value="InterPro"/>
</dbReference>
<gene>
    <name evidence="6" type="ORF">AH67_05800</name>
</gene>
<keyword evidence="4" id="KW-0067">ATP-binding</keyword>
<dbReference type="Proteomes" id="UP000030636">
    <property type="component" value="Chromosome"/>
</dbReference>
<dbReference type="GO" id="GO:0042626">
    <property type="term" value="F:ATPase-coupled transmembrane transporter activity"/>
    <property type="evidence" value="ECO:0007669"/>
    <property type="project" value="TreeGrafter"/>
</dbReference>
<dbReference type="SUPFAM" id="SSF52540">
    <property type="entry name" value="P-loop containing nucleoside triphosphate hydrolases"/>
    <property type="match status" value="2"/>
</dbReference>
<dbReference type="PANTHER" id="PTHR43553:SF24">
    <property type="entry name" value="ENERGY-COUPLING FACTOR TRANSPORTER ATP-BINDING PROTEIN ECFA1"/>
    <property type="match status" value="1"/>
</dbReference>
<dbReference type="PANTHER" id="PTHR43553">
    <property type="entry name" value="HEAVY METAL TRANSPORTER"/>
    <property type="match status" value="1"/>
</dbReference>
<evidence type="ECO:0000259" key="5">
    <source>
        <dbReference type="PROSITE" id="PS50893"/>
    </source>
</evidence>
<dbReference type="HOGENOM" id="CLU_000604_86_7_11"/>
<dbReference type="OrthoDB" id="7757085at2"/>
<comment type="similarity">
    <text evidence="1">Belongs to the ABC transporter superfamily.</text>
</comment>
<dbReference type="GO" id="GO:0043190">
    <property type="term" value="C:ATP-binding cassette (ABC) transporter complex"/>
    <property type="evidence" value="ECO:0007669"/>
    <property type="project" value="TreeGrafter"/>
</dbReference>
<feature type="domain" description="ABC transporter" evidence="5">
    <location>
        <begin position="5"/>
        <end position="250"/>
    </location>
</feature>
<keyword evidence="7" id="KW-1185">Reference proteome</keyword>
<feature type="domain" description="ABC transporter" evidence="5">
    <location>
        <begin position="274"/>
        <end position="511"/>
    </location>
</feature>
<dbReference type="PROSITE" id="PS00211">
    <property type="entry name" value="ABC_TRANSPORTER_1"/>
    <property type="match status" value="1"/>
</dbReference>
<dbReference type="Gene3D" id="3.40.50.300">
    <property type="entry name" value="P-loop containing nucleotide triphosphate hydrolases"/>
    <property type="match status" value="2"/>
</dbReference>
<organism evidence="6 7">
    <name type="scientific">Bifidobacterium pseudolongum PV8-2</name>
    <dbReference type="NCBI Taxonomy" id="1447715"/>
    <lineage>
        <taxon>Bacteria</taxon>
        <taxon>Bacillati</taxon>
        <taxon>Actinomycetota</taxon>
        <taxon>Actinomycetes</taxon>
        <taxon>Bifidobacteriales</taxon>
        <taxon>Bifidobacteriaceae</taxon>
        <taxon>Bifidobacterium</taxon>
    </lineage>
</organism>
<dbReference type="Pfam" id="PF00005">
    <property type="entry name" value="ABC_tran"/>
    <property type="match status" value="2"/>
</dbReference>
<evidence type="ECO:0000313" key="7">
    <source>
        <dbReference type="Proteomes" id="UP000030636"/>
    </source>
</evidence>
<evidence type="ECO:0000313" key="6">
    <source>
        <dbReference type="EMBL" id="AIZ16477.1"/>
    </source>
</evidence>
<dbReference type="PROSITE" id="PS50893">
    <property type="entry name" value="ABC_TRANSPORTER_2"/>
    <property type="match status" value="2"/>
</dbReference>
<dbReference type="SMART" id="SM00382">
    <property type="entry name" value="AAA"/>
    <property type="match status" value="2"/>
</dbReference>
<protein>
    <submittedName>
        <fullName evidence="6">Cobalt ABC transporter ATPase</fullName>
    </submittedName>
</protein>
<dbReference type="InterPro" id="IPR003439">
    <property type="entry name" value="ABC_transporter-like_ATP-bd"/>
</dbReference>
<dbReference type="GO" id="GO:0005524">
    <property type="term" value="F:ATP binding"/>
    <property type="evidence" value="ECO:0007669"/>
    <property type="project" value="UniProtKB-KW"/>
</dbReference>
<keyword evidence="2" id="KW-0813">Transport</keyword>
<dbReference type="RefSeq" id="WP_022858648.1">
    <property type="nucleotide sequence ID" value="NZ_CP007457.1"/>
</dbReference>
<accession>A0A0A7I897</accession>
<evidence type="ECO:0000256" key="2">
    <source>
        <dbReference type="ARBA" id="ARBA00022448"/>
    </source>
</evidence>
<sequence>MADIITVMNLGWRYAAPGGGGEPIQGLRDASCYVQQGALAGVIGPTGSGKSTLVKALAGIIPHCTNGSLNGYVRIADMNVKSTTVSDLSLRVGYVGQDPRAQLTSPTVAEEIAFPLENRGVEPDEIEARVDDVLAMLHIEDLRERDTATLSTGEMERVAIGAAIAGEPDVLIVDEPASLLDEEGYEDLVNVIDVMRRRTRMTAVLVEQDTRFLAQRADAVFLMVNGEIIRRTTADIFTRERSLLESVGVIVSDQDATPLVIESDEPDAAGNPAVVFNHVHARYADSPPSEAPQLDDVAFAVQQGDFVAITGGNGSGKSTLTRLINAELRPDRGQIVVNGVDVASRTPVQMAQQVAVVDQHPADMFCAQSVREEIGFGPRALGVDDDEVARRVNEMVRLFDLYDVEDMPAGALSSGEQRAVALACALVMHAPVLVLDEPAAGLDHRLKSRLLNTVARMNQEGTTVIIATEDADLIQRYCSHAARLDQGRLVSYGRVRANGRRFLAPPPVQGVRAASNGKGVAR</sequence>
<dbReference type="InterPro" id="IPR050095">
    <property type="entry name" value="ECF_ABC_transporter_ATP-bd"/>
</dbReference>
<dbReference type="STRING" id="1447715.AH67_05800"/>
<dbReference type="AlphaFoldDB" id="A0A0A7I897"/>
<dbReference type="InterPro" id="IPR003593">
    <property type="entry name" value="AAA+_ATPase"/>
</dbReference>
<dbReference type="KEGG" id="bpsp:AH67_05800"/>
<dbReference type="EMBL" id="CP007457">
    <property type="protein sequence ID" value="AIZ16477.1"/>
    <property type="molecule type" value="Genomic_DNA"/>
</dbReference>
<dbReference type="InterPro" id="IPR015856">
    <property type="entry name" value="ABC_transpr_CbiO/EcfA_su"/>
</dbReference>
<evidence type="ECO:0000256" key="4">
    <source>
        <dbReference type="ARBA" id="ARBA00022840"/>
    </source>
</evidence>
<reference evidence="6 7" key="1">
    <citation type="journal article" date="2015" name="Genome Announc.">
        <title>Bifidobacterium pseudolongum Strain PV8-2, Isolated from a Stool Sample of an Anemic Kenyan Infant.</title>
        <authorList>
            <person name="Vazquez-Gutierrez P."/>
            <person name="Lacroix C."/>
            <person name="Chassard C."/>
            <person name="Klumpp J."/>
            <person name="Stevens M.J."/>
            <person name="Jans C."/>
        </authorList>
    </citation>
    <scope>NUCLEOTIDE SEQUENCE [LARGE SCALE GENOMIC DNA]</scope>
    <source>
        <strain evidence="6 7">PV8-2</strain>
    </source>
</reference>